<dbReference type="Proteomes" id="UP000187203">
    <property type="component" value="Unassembled WGS sequence"/>
</dbReference>
<evidence type="ECO:0000313" key="1">
    <source>
        <dbReference type="EMBL" id="OMP12471.1"/>
    </source>
</evidence>
<gene>
    <name evidence="1" type="ORF">COLO4_03154</name>
</gene>
<dbReference type="AlphaFoldDB" id="A0A1R3KZF6"/>
<protein>
    <submittedName>
        <fullName evidence="1">Uncharacterized protein</fullName>
    </submittedName>
</protein>
<evidence type="ECO:0000313" key="2">
    <source>
        <dbReference type="Proteomes" id="UP000187203"/>
    </source>
</evidence>
<sequence length="49" mass="5688">MAQVTTPNTLGYGRIPTTATPGKTIKRKLKIEYNNLWRERIPFQERKGI</sequence>
<accession>A0A1R3KZF6</accession>
<name>A0A1R3KZF6_9ROSI</name>
<organism evidence="1 2">
    <name type="scientific">Corchorus olitorius</name>
    <dbReference type="NCBI Taxonomy" id="93759"/>
    <lineage>
        <taxon>Eukaryota</taxon>
        <taxon>Viridiplantae</taxon>
        <taxon>Streptophyta</taxon>
        <taxon>Embryophyta</taxon>
        <taxon>Tracheophyta</taxon>
        <taxon>Spermatophyta</taxon>
        <taxon>Magnoliopsida</taxon>
        <taxon>eudicotyledons</taxon>
        <taxon>Gunneridae</taxon>
        <taxon>Pentapetalae</taxon>
        <taxon>rosids</taxon>
        <taxon>malvids</taxon>
        <taxon>Malvales</taxon>
        <taxon>Malvaceae</taxon>
        <taxon>Grewioideae</taxon>
        <taxon>Apeibeae</taxon>
        <taxon>Corchorus</taxon>
    </lineage>
</organism>
<keyword evidence="2" id="KW-1185">Reference proteome</keyword>
<dbReference type="EMBL" id="AWUE01009248">
    <property type="protein sequence ID" value="OMP12471.1"/>
    <property type="molecule type" value="Genomic_DNA"/>
</dbReference>
<reference evidence="2" key="1">
    <citation type="submission" date="2013-09" db="EMBL/GenBank/DDBJ databases">
        <title>Corchorus olitorius genome sequencing.</title>
        <authorList>
            <person name="Alam M."/>
            <person name="Haque M.S."/>
            <person name="Islam M.S."/>
            <person name="Emdad E.M."/>
            <person name="Islam M.M."/>
            <person name="Ahmed B."/>
            <person name="Halim A."/>
            <person name="Hossen Q.M.M."/>
            <person name="Hossain M.Z."/>
            <person name="Ahmed R."/>
            <person name="Khan M.M."/>
            <person name="Islam R."/>
            <person name="Rashid M.M."/>
            <person name="Khan S.A."/>
            <person name="Rahman M.S."/>
            <person name="Alam M."/>
            <person name="Yahiya A.S."/>
            <person name="Khan M.S."/>
            <person name="Azam M.S."/>
            <person name="Haque T."/>
            <person name="Lashkar M.Z.H."/>
            <person name="Akhand A.I."/>
            <person name="Morshed G."/>
            <person name="Roy S."/>
            <person name="Uddin K.S."/>
            <person name="Rabeya T."/>
            <person name="Hossain A.S."/>
            <person name="Chowdhury A."/>
            <person name="Snigdha A.R."/>
            <person name="Mortoza M.S."/>
            <person name="Matin S.A."/>
            <person name="Hoque S.M.E."/>
            <person name="Islam M.K."/>
            <person name="Roy D.K."/>
            <person name="Haider R."/>
            <person name="Moosa M.M."/>
            <person name="Elias S.M."/>
            <person name="Hasan A.M."/>
            <person name="Jahan S."/>
            <person name="Shafiuddin M."/>
            <person name="Mahmood N."/>
            <person name="Shommy N.S."/>
        </authorList>
    </citation>
    <scope>NUCLEOTIDE SEQUENCE [LARGE SCALE GENOMIC DNA]</scope>
    <source>
        <strain evidence="2">cv. O-4</strain>
    </source>
</reference>
<comment type="caution">
    <text evidence="1">The sequence shown here is derived from an EMBL/GenBank/DDBJ whole genome shotgun (WGS) entry which is preliminary data.</text>
</comment>
<proteinExistence type="predicted"/>